<dbReference type="Gene3D" id="1.20.120.330">
    <property type="entry name" value="Nucleotidyltransferases domain 2"/>
    <property type="match status" value="1"/>
</dbReference>
<dbReference type="Gene3D" id="3.30.460.10">
    <property type="entry name" value="Beta Polymerase, domain 2"/>
    <property type="match status" value="1"/>
</dbReference>
<dbReference type="SUPFAM" id="SSF81301">
    <property type="entry name" value="Nucleotidyltransferase"/>
    <property type="match status" value="1"/>
</dbReference>
<organism evidence="2 3">
    <name type="scientific">Paenibacillus aquistagni</name>
    <dbReference type="NCBI Taxonomy" id="1852522"/>
    <lineage>
        <taxon>Bacteria</taxon>
        <taxon>Bacillati</taxon>
        <taxon>Bacillota</taxon>
        <taxon>Bacilli</taxon>
        <taxon>Bacillales</taxon>
        <taxon>Paenibacillaceae</taxon>
        <taxon>Paenibacillus</taxon>
    </lineage>
</organism>
<sequence length="261" mass="29993">MTLTYPSSSTREEKLKHAHMIKELMLNRYDTAVIAIGLYGSLGAGTELPYSDIEMHVIVDDTVSPRDFEFIWNDYKLEINIRSEQELLQAAKIVDMKWPITTGSLIRVLPLYDPKKYFERVKQQAIVTMQQLEPFKQLATTYMIHDLYETMGKIRGNMEAGERGYIPLGAIDLVWETSMVIGLMNRQYFTTRARTIEEAMNLPSLPNGYQALAAKVIQGSLEDVEQVYGWCEDLWSGLNEWCEQLGIAYKTEHVSLEAMFK</sequence>
<dbReference type="GO" id="GO:0016779">
    <property type="term" value="F:nucleotidyltransferase activity"/>
    <property type="evidence" value="ECO:0007669"/>
    <property type="project" value="InterPro"/>
</dbReference>
<dbReference type="STRING" id="1852522.SAMN06295960_0823"/>
<dbReference type="CDD" id="cd05403">
    <property type="entry name" value="NT_KNTase_like"/>
    <property type="match status" value="1"/>
</dbReference>
<dbReference type="OrthoDB" id="24442at2"/>
<dbReference type="InterPro" id="IPR043519">
    <property type="entry name" value="NT_sf"/>
</dbReference>
<dbReference type="Pfam" id="PF07827">
    <property type="entry name" value="KNTase_C"/>
    <property type="match status" value="1"/>
</dbReference>
<dbReference type="InterPro" id="IPR012481">
    <property type="entry name" value="KNTase_C"/>
</dbReference>
<evidence type="ECO:0000259" key="1">
    <source>
        <dbReference type="Pfam" id="PF07827"/>
    </source>
</evidence>
<dbReference type="SUPFAM" id="SSF81593">
    <property type="entry name" value="Nucleotidyltransferase substrate binding subunit/domain"/>
    <property type="match status" value="1"/>
</dbReference>
<proteinExistence type="predicted"/>
<dbReference type="Proteomes" id="UP000193834">
    <property type="component" value="Unassembled WGS sequence"/>
</dbReference>
<feature type="domain" description="Kanamycin nucleotidyltransferase C-terminal" evidence="1">
    <location>
        <begin position="116"/>
        <end position="247"/>
    </location>
</feature>
<evidence type="ECO:0000313" key="3">
    <source>
        <dbReference type="Proteomes" id="UP000193834"/>
    </source>
</evidence>
<dbReference type="GO" id="GO:0046677">
    <property type="term" value="P:response to antibiotic"/>
    <property type="evidence" value="ECO:0007669"/>
    <property type="project" value="InterPro"/>
</dbReference>
<keyword evidence="3" id="KW-1185">Reference proteome</keyword>
<dbReference type="RefSeq" id="WP_085493039.1">
    <property type="nucleotide sequence ID" value="NZ_FXAZ01000001.1"/>
</dbReference>
<gene>
    <name evidence="2" type="ORF">SAMN06295960_0823</name>
</gene>
<dbReference type="EMBL" id="FXAZ01000001">
    <property type="protein sequence ID" value="SMG18656.1"/>
    <property type="molecule type" value="Genomic_DNA"/>
</dbReference>
<name>A0A1X7IVS4_9BACL</name>
<keyword evidence="2" id="KW-0808">Transferase</keyword>
<evidence type="ECO:0000313" key="2">
    <source>
        <dbReference type="EMBL" id="SMG18656.1"/>
    </source>
</evidence>
<reference evidence="2 3" key="1">
    <citation type="submission" date="2017-04" db="EMBL/GenBank/DDBJ databases">
        <authorList>
            <person name="Afonso C.L."/>
            <person name="Miller P.J."/>
            <person name="Scott M.A."/>
            <person name="Spackman E."/>
            <person name="Goraichik I."/>
            <person name="Dimitrov K.M."/>
            <person name="Suarez D.L."/>
            <person name="Swayne D.E."/>
        </authorList>
    </citation>
    <scope>NUCLEOTIDE SEQUENCE [LARGE SCALE GENOMIC DNA]</scope>
    <source>
        <strain evidence="2 3">11</strain>
    </source>
</reference>
<dbReference type="AlphaFoldDB" id="A0A1X7IVS4"/>
<protein>
    <submittedName>
        <fullName evidence="2">Kanamycin nucleotidyltransferase</fullName>
    </submittedName>
</protein>
<accession>A0A1X7IVS4</accession>